<name>A0A1N7ED26_9ACTN</name>
<reference evidence="6 7" key="1">
    <citation type="submission" date="2017-01" db="EMBL/GenBank/DDBJ databases">
        <authorList>
            <person name="Mah S.A."/>
            <person name="Swanson W.J."/>
            <person name="Moy G.W."/>
            <person name="Vacquier V.D."/>
        </authorList>
    </citation>
    <scope>NUCLEOTIDE SEQUENCE [LARGE SCALE GENOMIC DNA]</scope>
    <source>
        <strain evidence="6 7">DSM 45758</strain>
    </source>
</reference>
<dbReference type="InterPro" id="IPR017871">
    <property type="entry name" value="ABC_transporter-like_CS"/>
</dbReference>
<dbReference type="InterPro" id="IPR015856">
    <property type="entry name" value="ABC_transpr_CbiO/EcfA_su"/>
</dbReference>
<dbReference type="SUPFAM" id="SSF52540">
    <property type="entry name" value="P-loop containing nucleoside triphosphate hydrolases"/>
    <property type="match status" value="2"/>
</dbReference>
<organism evidence="6 7">
    <name type="scientific">Micromonospora avicenniae</name>
    <dbReference type="NCBI Taxonomy" id="1198245"/>
    <lineage>
        <taxon>Bacteria</taxon>
        <taxon>Bacillati</taxon>
        <taxon>Actinomycetota</taxon>
        <taxon>Actinomycetes</taxon>
        <taxon>Micromonosporales</taxon>
        <taxon>Micromonosporaceae</taxon>
        <taxon>Micromonospora</taxon>
    </lineage>
</organism>
<keyword evidence="4 6" id="KW-0067">ATP-binding</keyword>
<protein>
    <submittedName>
        <fullName evidence="6">Energy-coupling factor transport system ATP-binding protein</fullName>
    </submittedName>
</protein>
<evidence type="ECO:0000256" key="1">
    <source>
        <dbReference type="ARBA" id="ARBA00005417"/>
    </source>
</evidence>
<keyword evidence="7" id="KW-1185">Reference proteome</keyword>
<feature type="domain" description="ABC transporter" evidence="5">
    <location>
        <begin position="261"/>
        <end position="490"/>
    </location>
</feature>
<keyword evidence="3" id="KW-0547">Nucleotide-binding</keyword>
<dbReference type="InterPro" id="IPR027417">
    <property type="entry name" value="P-loop_NTPase"/>
</dbReference>
<dbReference type="PANTHER" id="PTHR43553:SF24">
    <property type="entry name" value="ENERGY-COUPLING FACTOR TRANSPORTER ATP-BINDING PROTEIN ECFA1"/>
    <property type="match status" value="1"/>
</dbReference>
<gene>
    <name evidence="6" type="ORF">SAMN05444858_12278</name>
</gene>
<dbReference type="InterPro" id="IPR003439">
    <property type="entry name" value="ABC_transporter-like_ATP-bd"/>
</dbReference>
<sequence>MGGEEVAVVSGVTLRGFGWRHAGRKRWAVRGVDLRIEHGERVLLLGPSGAGKSTLLAALAGLLPEDSGEQSGTVEIDGLDPRKARERVGIVFQDPESQLVMARCGDDVAFGLENRGVPTDEIWPRVDEALRRVGFPYRRDRLTAQLSGGEQQRLALAGALALRPGLLLLDEPTANLDPAGATLVRSAVAGALDADTTLILVEHRVAEALPLVDRVVVLEPGGGVRADGTPEAVFDVHGDALAAEGVWVPGRTVPSRRATVAPGEALLTADRLGLPPRLAETDLTVRAGEALAVLGPNGAGKSTLALLLGGLLRPGSGAVTASAELAGRDARTPPYRWRAPALATRIGSVFQDPEHQFVTGTVFDELALGPRRTGRPEAEVRTTVDELLDRLRLTALAAANPYTLSGGEARRLSVATALATAPRLLICDEPTFGQDRRTWLELVDLLADLRDAGHGVVTVTHDAEFVAALADRQVTLTRPVPADGRPAASTGGPS</sequence>
<dbReference type="GO" id="GO:0005524">
    <property type="term" value="F:ATP binding"/>
    <property type="evidence" value="ECO:0007669"/>
    <property type="project" value="UniProtKB-KW"/>
</dbReference>
<dbReference type="EMBL" id="FTNF01000022">
    <property type="protein sequence ID" value="SIR85980.1"/>
    <property type="molecule type" value="Genomic_DNA"/>
</dbReference>
<proteinExistence type="inferred from homology"/>
<dbReference type="STRING" id="1198245.SAMN05444858_12278"/>
<dbReference type="PANTHER" id="PTHR43553">
    <property type="entry name" value="HEAVY METAL TRANSPORTER"/>
    <property type="match status" value="1"/>
</dbReference>
<comment type="similarity">
    <text evidence="1">Belongs to the ABC transporter superfamily.</text>
</comment>
<dbReference type="Proteomes" id="UP000186004">
    <property type="component" value="Unassembled WGS sequence"/>
</dbReference>
<dbReference type="PROSITE" id="PS50893">
    <property type="entry name" value="ABC_TRANSPORTER_2"/>
    <property type="match status" value="2"/>
</dbReference>
<dbReference type="InterPro" id="IPR003593">
    <property type="entry name" value="AAA+_ATPase"/>
</dbReference>
<dbReference type="SMART" id="SM00382">
    <property type="entry name" value="AAA"/>
    <property type="match status" value="2"/>
</dbReference>
<dbReference type="PROSITE" id="PS00211">
    <property type="entry name" value="ABC_TRANSPORTER_1"/>
    <property type="match status" value="2"/>
</dbReference>
<dbReference type="GO" id="GO:0043190">
    <property type="term" value="C:ATP-binding cassette (ABC) transporter complex"/>
    <property type="evidence" value="ECO:0007669"/>
    <property type="project" value="TreeGrafter"/>
</dbReference>
<evidence type="ECO:0000256" key="3">
    <source>
        <dbReference type="ARBA" id="ARBA00022741"/>
    </source>
</evidence>
<dbReference type="InterPro" id="IPR050095">
    <property type="entry name" value="ECF_ABC_transporter_ATP-bd"/>
</dbReference>
<evidence type="ECO:0000256" key="2">
    <source>
        <dbReference type="ARBA" id="ARBA00022448"/>
    </source>
</evidence>
<accession>A0A1N7ED26</accession>
<dbReference type="CDD" id="cd03225">
    <property type="entry name" value="ABC_cobalt_CbiO_domain1"/>
    <property type="match status" value="2"/>
</dbReference>
<dbReference type="GO" id="GO:0042626">
    <property type="term" value="F:ATPase-coupled transmembrane transporter activity"/>
    <property type="evidence" value="ECO:0007669"/>
    <property type="project" value="TreeGrafter"/>
</dbReference>
<dbReference type="GO" id="GO:0016887">
    <property type="term" value="F:ATP hydrolysis activity"/>
    <property type="evidence" value="ECO:0007669"/>
    <property type="project" value="InterPro"/>
</dbReference>
<evidence type="ECO:0000313" key="6">
    <source>
        <dbReference type="EMBL" id="SIR85980.1"/>
    </source>
</evidence>
<evidence type="ECO:0000256" key="4">
    <source>
        <dbReference type="ARBA" id="ARBA00022840"/>
    </source>
</evidence>
<dbReference type="Pfam" id="PF00005">
    <property type="entry name" value="ABC_tran"/>
    <property type="match status" value="2"/>
</dbReference>
<feature type="domain" description="ABC transporter" evidence="5">
    <location>
        <begin position="12"/>
        <end position="246"/>
    </location>
</feature>
<dbReference type="Gene3D" id="3.40.50.300">
    <property type="entry name" value="P-loop containing nucleotide triphosphate hydrolases"/>
    <property type="match status" value="2"/>
</dbReference>
<evidence type="ECO:0000259" key="5">
    <source>
        <dbReference type="PROSITE" id="PS50893"/>
    </source>
</evidence>
<evidence type="ECO:0000313" key="7">
    <source>
        <dbReference type="Proteomes" id="UP000186004"/>
    </source>
</evidence>
<keyword evidence="2" id="KW-0813">Transport</keyword>
<dbReference type="AlphaFoldDB" id="A0A1N7ED26"/>